<keyword evidence="3" id="KW-1185">Reference proteome</keyword>
<dbReference type="EMBL" id="ON529852">
    <property type="protein sequence ID" value="USN13850.1"/>
    <property type="molecule type" value="Genomic_DNA"/>
</dbReference>
<name>A0A9E7MPN7_9CAUD</name>
<proteinExistence type="predicted"/>
<reference evidence="2" key="1">
    <citation type="submission" date="2022-05" db="EMBL/GenBank/DDBJ databases">
        <authorList>
            <person name="Friedrich I."/>
            <person name="Poehlein A."/>
            <person name="Schneider D."/>
            <person name="Hertel R."/>
            <person name="Daniel R."/>
        </authorList>
    </citation>
    <scope>NUCLEOTIDE SEQUENCE</scope>
</reference>
<gene>
    <name evidence="2" type="ORF">KABACHOK_00130</name>
</gene>
<feature type="region of interest" description="Disordered" evidence="1">
    <location>
        <begin position="1"/>
        <end position="21"/>
    </location>
</feature>
<protein>
    <submittedName>
        <fullName evidence="2">Uncharacterized protein</fullName>
    </submittedName>
</protein>
<accession>A0A9E7MPN7</accession>
<evidence type="ECO:0000313" key="2">
    <source>
        <dbReference type="EMBL" id="USN13850.1"/>
    </source>
</evidence>
<sequence>MTDTDDQIKPRASNPTLDKTIHGIPVSQNAFKRAIVDALMTMEGGGSAADLLPALGPEWEDRRGRDLLAKTLSNMASSNVLHRVEGLRGTFTVAGGFKRKGLGASDQIEQSILDSIRKRGGFATFAEIMDDHGLRPAGEDFTQVRKQATRRRYGTDTAEDNALRTAYDPRDTTGYAQIKKLLRESEVIRQDLLRIGLYNLPQDELNQMTLRGYFGGLMVKMTIAELGGSEKKQAAARDDFFVQVGSVYNAARRSMGIKREDFVRKPKIAAALYALMQHKAIKRETHDWFAGETQAKVDAMLEQGATADQVADFREDRRNSREGLSLLLDLLDRFESPEIGCGINIHCWAPVSFYETLARELGIDPVMASRGVLMLDFRGEKLRPNRETPDAMRMSEIEAYREARMV</sequence>
<evidence type="ECO:0000313" key="3">
    <source>
        <dbReference type="Proteomes" id="UP001056685"/>
    </source>
</evidence>
<evidence type="ECO:0000256" key="1">
    <source>
        <dbReference type="SAM" id="MobiDB-lite"/>
    </source>
</evidence>
<dbReference type="Proteomes" id="UP001056685">
    <property type="component" value="Segment"/>
</dbReference>
<organism evidence="2 3">
    <name type="scientific">Brevundimonas phage vB_BpoS-Kabachok</name>
    <dbReference type="NCBI Taxonomy" id="2948600"/>
    <lineage>
        <taxon>Viruses</taxon>
        <taxon>Duplodnaviria</taxon>
        <taxon>Heunggongvirae</taxon>
        <taxon>Uroviricota</taxon>
        <taxon>Caudoviricetes</taxon>
        <taxon>Jeanschmidtviridae</taxon>
        <taxon>Marchewkavirus</taxon>
        <taxon>Marchewkavirus kabachok</taxon>
    </lineage>
</organism>